<dbReference type="PANTHER" id="PTHR33782">
    <property type="entry name" value="OS01G0121600 PROTEIN"/>
    <property type="match status" value="1"/>
</dbReference>
<evidence type="ECO:0000313" key="3">
    <source>
        <dbReference type="Proteomes" id="UP001229421"/>
    </source>
</evidence>
<proteinExistence type="predicted"/>
<protein>
    <submittedName>
        <fullName evidence="2">Uncharacterized protein</fullName>
    </submittedName>
</protein>
<keyword evidence="1" id="KW-0472">Membrane</keyword>
<keyword evidence="3" id="KW-1185">Reference proteome</keyword>
<dbReference type="EMBL" id="JAUHHV010000007">
    <property type="protein sequence ID" value="KAK1419854.1"/>
    <property type="molecule type" value="Genomic_DNA"/>
</dbReference>
<keyword evidence="1" id="KW-1133">Transmembrane helix</keyword>
<comment type="caution">
    <text evidence="2">The sequence shown here is derived from an EMBL/GenBank/DDBJ whole genome shotgun (WGS) entry which is preliminary data.</text>
</comment>
<dbReference type="AlphaFoldDB" id="A0AAD8NSS6"/>
<evidence type="ECO:0000256" key="1">
    <source>
        <dbReference type="SAM" id="Phobius"/>
    </source>
</evidence>
<sequence>MQTSFFYHPLTLPGASISTKLHHRNRPIKTMMAWKREGSSGKMVDEDMITLRERLRKMKFEMECEGDDHRLPDDWMQWEKSYIYSGGYHSDVYEAVAVLHRFLIDCRPSVVVGLVAVFAVGGSTTVVMVLQWLMNWISKDDWQSYFSFLC</sequence>
<accession>A0AAD8NSS6</accession>
<gene>
    <name evidence="2" type="ORF">QVD17_29238</name>
</gene>
<organism evidence="2 3">
    <name type="scientific">Tagetes erecta</name>
    <name type="common">African marigold</name>
    <dbReference type="NCBI Taxonomy" id="13708"/>
    <lineage>
        <taxon>Eukaryota</taxon>
        <taxon>Viridiplantae</taxon>
        <taxon>Streptophyta</taxon>
        <taxon>Embryophyta</taxon>
        <taxon>Tracheophyta</taxon>
        <taxon>Spermatophyta</taxon>
        <taxon>Magnoliopsida</taxon>
        <taxon>eudicotyledons</taxon>
        <taxon>Gunneridae</taxon>
        <taxon>Pentapetalae</taxon>
        <taxon>asterids</taxon>
        <taxon>campanulids</taxon>
        <taxon>Asterales</taxon>
        <taxon>Asteraceae</taxon>
        <taxon>Asteroideae</taxon>
        <taxon>Heliantheae alliance</taxon>
        <taxon>Tageteae</taxon>
        <taxon>Tagetes</taxon>
    </lineage>
</organism>
<feature type="transmembrane region" description="Helical" evidence="1">
    <location>
        <begin position="110"/>
        <end position="134"/>
    </location>
</feature>
<dbReference type="Proteomes" id="UP001229421">
    <property type="component" value="Unassembled WGS sequence"/>
</dbReference>
<keyword evidence="1" id="KW-0812">Transmembrane</keyword>
<evidence type="ECO:0000313" key="2">
    <source>
        <dbReference type="EMBL" id="KAK1419854.1"/>
    </source>
</evidence>
<reference evidence="2" key="1">
    <citation type="journal article" date="2023" name="bioRxiv">
        <title>Improved chromosome-level genome assembly for marigold (Tagetes erecta).</title>
        <authorList>
            <person name="Jiang F."/>
            <person name="Yuan L."/>
            <person name="Wang S."/>
            <person name="Wang H."/>
            <person name="Xu D."/>
            <person name="Wang A."/>
            <person name="Fan W."/>
        </authorList>
    </citation>
    <scope>NUCLEOTIDE SEQUENCE</scope>
    <source>
        <strain evidence="2">WSJ</strain>
        <tissue evidence="2">Leaf</tissue>
    </source>
</reference>
<dbReference type="PANTHER" id="PTHR33782:SF5">
    <property type="entry name" value="MEDIATOR OF RNA POLYMERASE II TRANSCRIPTION SUBUNIT"/>
    <property type="match status" value="1"/>
</dbReference>
<name>A0AAD8NSS6_TARER</name>